<dbReference type="InterPro" id="IPR020806">
    <property type="entry name" value="PKS_PP-bd"/>
</dbReference>
<evidence type="ECO:0000256" key="2">
    <source>
        <dbReference type="ARBA" id="ARBA00022553"/>
    </source>
</evidence>
<dbReference type="AlphaFoldDB" id="Q08U39"/>
<dbReference type="GO" id="GO:0031177">
    <property type="term" value="F:phosphopantetheine binding"/>
    <property type="evidence" value="ECO:0007669"/>
    <property type="project" value="InterPro"/>
</dbReference>
<dbReference type="SUPFAM" id="SSF47336">
    <property type="entry name" value="ACP-like"/>
    <property type="match status" value="1"/>
</dbReference>
<gene>
    <name evidence="4" type="ORF">STIAU_6269</name>
</gene>
<sequence>MAKEQGEAGAATSTAGAPDTEAVRQWLVAYIADLLEFERSEVNTRMAFGRYGLDSTAAVALTGDLGNWLGCDIDPRALYEHKTIDALADFVTANHAKLRKPGT</sequence>
<reference evidence="4 5" key="1">
    <citation type="submission" date="2006-04" db="EMBL/GenBank/DDBJ databases">
        <authorList>
            <person name="Nierman W.C."/>
        </authorList>
    </citation>
    <scope>NUCLEOTIDE SEQUENCE [LARGE SCALE GENOMIC DNA]</scope>
    <source>
        <strain evidence="4 5">DW4/3-1</strain>
    </source>
</reference>
<organism evidence="4 5">
    <name type="scientific">Stigmatella aurantiaca (strain DW4/3-1)</name>
    <dbReference type="NCBI Taxonomy" id="378806"/>
    <lineage>
        <taxon>Bacteria</taxon>
        <taxon>Pseudomonadati</taxon>
        <taxon>Myxococcota</taxon>
        <taxon>Myxococcia</taxon>
        <taxon>Myxococcales</taxon>
        <taxon>Cystobacterineae</taxon>
        <taxon>Archangiaceae</taxon>
        <taxon>Stigmatella</taxon>
    </lineage>
</organism>
<keyword evidence="2" id="KW-0597">Phosphoprotein</keyword>
<dbReference type="EMBL" id="AAMD01000135">
    <property type="protein sequence ID" value="EAU63994.1"/>
    <property type="molecule type" value="Genomic_DNA"/>
</dbReference>
<keyword evidence="1" id="KW-0596">Phosphopantetheine</keyword>
<dbReference type="Proteomes" id="UP000032702">
    <property type="component" value="Unassembled WGS sequence"/>
</dbReference>
<evidence type="ECO:0000313" key="5">
    <source>
        <dbReference type="Proteomes" id="UP000032702"/>
    </source>
</evidence>
<dbReference type="OrthoDB" id="9023404at2"/>
<dbReference type="InterPro" id="IPR009081">
    <property type="entry name" value="PP-bd_ACP"/>
</dbReference>
<dbReference type="InterPro" id="IPR006162">
    <property type="entry name" value="Ppantetheine_attach_site"/>
</dbReference>
<comment type="caution">
    <text evidence="4">The sequence shown here is derived from an EMBL/GenBank/DDBJ whole genome shotgun (WGS) entry which is preliminary data.</text>
</comment>
<evidence type="ECO:0000313" key="4">
    <source>
        <dbReference type="EMBL" id="EAU63994.1"/>
    </source>
</evidence>
<evidence type="ECO:0000259" key="3">
    <source>
        <dbReference type="PROSITE" id="PS50075"/>
    </source>
</evidence>
<feature type="domain" description="Carrier" evidence="3">
    <location>
        <begin position="18"/>
        <end position="95"/>
    </location>
</feature>
<dbReference type="Pfam" id="PF00550">
    <property type="entry name" value="PP-binding"/>
    <property type="match status" value="1"/>
</dbReference>
<proteinExistence type="predicted"/>
<dbReference type="Gene3D" id="1.10.1200.10">
    <property type="entry name" value="ACP-like"/>
    <property type="match status" value="1"/>
</dbReference>
<dbReference type="SMART" id="SM00823">
    <property type="entry name" value="PKS_PP"/>
    <property type="match status" value="1"/>
</dbReference>
<dbReference type="SMART" id="SM01294">
    <property type="entry name" value="PKS_PP_betabranch"/>
    <property type="match status" value="1"/>
</dbReference>
<protein>
    <submittedName>
        <fullName evidence="4">JamC</fullName>
    </submittedName>
</protein>
<dbReference type="PROSITE" id="PS50075">
    <property type="entry name" value="CARRIER"/>
    <property type="match status" value="1"/>
</dbReference>
<name>Q08U39_STIAD</name>
<dbReference type="PROSITE" id="PS00012">
    <property type="entry name" value="PHOSPHOPANTETHEINE"/>
    <property type="match status" value="1"/>
</dbReference>
<evidence type="ECO:0000256" key="1">
    <source>
        <dbReference type="ARBA" id="ARBA00022450"/>
    </source>
</evidence>
<accession>Q08U39</accession>
<dbReference type="RefSeq" id="WP_002617090.1">
    <property type="nucleotide sequence ID" value="NC_014623.1"/>
</dbReference>
<dbReference type="InterPro" id="IPR036736">
    <property type="entry name" value="ACP-like_sf"/>
</dbReference>